<reference evidence="1" key="1">
    <citation type="submission" date="2024-04" db="EMBL/GenBank/DDBJ databases">
        <authorList>
            <consortium name="Molecular Ecology Group"/>
        </authorList>
    </citation>
    <scope>NUCLEOTIDE SEQUENCE</scope>
</reference>
<evidence type="ECO:0000313" key="2">
    <source>
        <dbReference type="Proteomes" id="UP001497644"/>
    </source>
</evidence>
<organism evidence="1 2">
    <name type="scientific">Lasius platythorax</name>
    <dbReference type="NCBI Taxonomy" id="488582"/>
    <lineage>
        <taxon>Eukaryota</taxon>
        <taxon>Metazoa</taxon>
        <taxon>Ecdysozoa</taxon>
        <taxon>Arthropoda</taxon>
        <taxon>Hexapoda</taxon>
        <taxon>Insecta</taxon>
        <taxon>Pterygota</taxon>
        <taxon>Neoptera</taxon>
        <taxon>Endopterygota</taxon>
        <taxon>Hymenoptera</taxon>
        <taxon>Apocrita</taxon>
        <taxon>Aculeata</taxon>
        <taxon>Formicoidea</taxon>
        <taxon>Formicidae</taxon>
        <taxon>Formicinae</taxon>
        <taxon>Lasius</taxon>
        <taxon>Lasius</taxon>
    </lineage>
</organism>
<sequence>MSGQCGASHTSVTLYHCRTAKYGTGGDRHTPVTTQRLAHRCIYTTRDGWVARAGEERVHLFPSGHVSTELERFEGDDATHTIEKTPRDDKTV</sequence>
<name>A0AAV2NAB4_9HYME</name>
<dbReference type="AlphaFoldDB" id="A0AAV2NAB4"/>
<keyword evidence="2" id="KW-1185">Reference proteome</keyword>
<protein>
    <submittedName>
        <fullName evidence="1">Uncharacterized protein</fullName>
    </submittedName>
</protein>
<accession>A0AAV2NAB4</accession>
<gene>
    <name evidence="1" type="ORF">LPLAT_LOCUS3136</name>
</gene>
<evidence type="ECO:0000313" key="1">
    <source>
        <dbReference type="EMBL" id="CAL1677065.1"/>
    </source>
</evidence>
<dbReference type="Proteomes" id="UP001497644">
    <property type="component" value="Chromosome 12"/>
</dbReference>
<dbReference type="EMBL" id="OZ034835">
    <property type="protein sequence ID" value="CAL1677065.1"/>
    <property type="molecule type" value="Genomic_DNA"/>
</dbReference>
<proteinExistence type="predicted"/>